<name>A0A8I6RZB2_CIMLE</name>
<dbReference type="EnsemblMetazoa" id="XM_014397393.2">
    <property type="protein sequence ID" value="XP_014252879.1"/>
    <property type="gene ID" value="LOC106668540"/>
</dbReference>
<keyword evidence="8" id="KW-1185">Reference proteome</keyword>
<evidence type="ECO:0000256" key="4">
    <source>
        <dbReference type="RuleBase" id="RU000383"/>
    </source>
</evidence>
<organism evidence="7 8">
    <name type="scientific">Cimex lectularius</name>
    <name type="common">Bed bug</name>
    <name type="synonym">Acanthia lectularia</name>
    <dbReference type="NCBI Taxonomy" id="79782"/>
    <lineage>
        <taxon>Eukaryota</taxon>
        <taxon>Metazoa</taxon>
        <taxon>Ecdysozoa</taxon>
        <taxon>Arthropoda</taxon>
        <taxon>Hexapoda</taxon>
        <taxon>Insecta</taxon>
        <taxon>Pterygota</taxon>
        <taxon>Neoptera</taxon>
        <taxon>Paraneoptera</taxon>
        <taxon>Hemiptera</taxon>
        <taxon>Heteroptera</taxon>
        <taxon>Panheteroptera</taxon>
        <taxon>Cimicomorpha</taxon>
        <taxon>Cimicidae</taxon>
        <taxon>Cimex</taxon>
    </lineage>
</organism>
<dbReference type="SUPFAM" id="SSF47954">
    <property type="entry name" value="Cyclin-like"/>
    <property type="match status" value="2"/>
</dbReference>
<sequence>MMPAPSNAIKKRKVQNFCFDENSQPKGTVGKTLSAGLLKRKALSNISNLTHGTNEKETKAVCIKKPGLVHQNKQRSLLPVRKKSVNMNKNEPMKIFTKVVPNNEEKLPKLADVEDIDEVNKGNIFYIPEYASDVFKYLFQMEERYTLKKWPLNVNVSKLMRKNVINWLTSINNHYNLLQETIHLAVSLLDRCLSSDNLPREKNLKLIALCCLSIAVKYEEISQVSLTHLLPTIDENIKISDFLQTEREILKTLAFDLARPSTVYFLRRFNMVLRATALQYTFSKFLVDLCLLDSSFCHVKPSLIAATAVFISMCISKTNISPQFWSDNLIVYTTYSYQDIRPVISKMALNVIDSSKQFNSVVEKYSCAEFLCAAQHMLGENAILRKLCLI</sequence>
<dbReference type="KEGG" id="clec:106668540"/>
<dbReference type="Proteomes" id="UP000494040">
    <property type="component" value="Unassembled WGS sequence"/>
</dbReference>
<evidence type="ECO:0000313" key="8">
    <source>
        <dbReference type="Proteomes" id="UP000494040"/>
    </source>
</evidence>
<dbReference type="InterPro" id="IPR046965">
    <property type="entry name" value="Cyclin_A/B-like"/>
</dbReference>
<dbReference type="GO" id="GO:0044772">
    <property type="term" value="P:mitotic cell cycle phase transition"/>
    <property type="evidence" value="ECO:0007669"/>
    <property type="project" value="InterPro"/>
</dbReference>
<dbReference type="SMART" id="SM00385">
    <property type="entry name" value="CYCLIN"/>
    <property type="match status" value="2"/>
</dbReference>
<evidence type="ECO:0000313" key="7">
    <source>
        <dbReference type="EnsemblMetazoa" id="XP_014252879.1"/>
    </source>
</evidence>
<dbReference type="PANTHER" id="PTHR10177">
    <property type="entry name" value="CYCLINS"/>
    <property type="match status" value="1"/>
</dbReference>
<feature type="domain" description="Cyclin C-terminal" evidence="6">
    <location>
        <begin position="260"/>
        <end position="379"/>
    </location>
</feature>
<dbReference type="OMA" id="ISMCISK"/>
<dbReference type="AlphaFoldDB" id="A0A8I6RZB2"/>
<feature type="domain" description="Cyclin-like" evidence="5">
    <location>
        <begin position="264"/>
        <end position="349"/>
    </location>
</feature>
<dbReference type="Gene3D" id="1.10.472.10">
    <property type="entry name" value="Cyclin-like"/>
    <property type="match status" value="2"/>
</dbReference>
<dbReference type="InterPro" id="IPR006671">
    <property type="entry name" value="Cyclin_N"/>
</dbReference>
<proteinExistence type="inferred from homology"/>
<dbReference type="InterPro" id="IPR004367">
    <property type="entry name" value="Cyclin_C-dom"/>
</dbReference>
<reference evidence="7" key="1">
    <citation type="submission" date="2022-01" db="UniProtKB">
        <authorList>
            <consortium name="EnsemblMetazoa"/>
        </authorList>
    </citation>
    <scope>IDENTIFICATION</scope>
</reference>
<dbReference type="OrthoDB" id="5590282at2759"/>
<evidence type="ECO:0000259" key="6">
    <source>
        <dbReference type="SMART" id="SM01332"/>
    </source>
</evidence>
<dbReference type="FunFam" id="1.10.472.10:FF:000057">
    <property type="entry name" value="Cyclin N-terminal domain containing 2"/>
    <property type="match status" value="1"/>
</dbReference>
<dbReference type="GO" id="GO:0016538">
    <property type="term" value="F:cyclin-dependent protein serine/threonine kinase regulator activity"/>
    <property type="evidence" value="ECO:0007669"/>
    <property type="project" value="InterPro"/>
</dbReference>
<dbReference type="InterPro" id="IPR039361">
    <property type="entry name" value="Cyclin"/>
</dbReference>
<evidence type="ECO:0000256" key="3">
    <source>
        <dbReference type="ARBA" id="ARBA00023306"/>
    </source>
</evidence>
<protein>
    <recommendedName>
        <fullName evidence="9">G2/mitotic-specific cyclin-B3</fullName>
    </recommendedName>
</protein>
<dbReference type="InterPro" id="IPR036915">
    <property type="entry name" value="Cyclin-like_sf"/>
</dbReference>
<comment type="similarity">
    <text evidence="4">Belongs to the cyclin family.</text>
</comment>
<dbReference type="GeneID" id="106668540"/>
<dbReference type="SMART" id="SM01332">
    <property type="entry name" value="Cyclin_C"/>
    <property type="match status" value="1"/>
</dbReference>
<dbReference type="Pfam" id="PF02984">
    <property type="entry name" value="Cyclin_C"/>
    <property type="match status" value="1"/>
</dbReference>
<accession>A0A8I6RZB2</accession>
<feature type="domain" description="Cyclin-like" evidence="5">
    <location>
        <begin position="166"/>
        <end position="251"/>
    </location>
</feature>
<keyword evidence="2 4" id="KW-0195">Cyclin</keyword>
<dbReference type="PIRSF" id="PIRSF001771">
    <property type="entry name" value="Cyclin_A_B_D_E"/>
    <property type="match status" value="1"/>
</dbReference>
<evidence type="ECO:0000256" key="1">
    <source>
        <dbReference type="ARBA" id="ARBA00022618"/>
    </source>
</evidence>
<evidence type="ECO:0000256" key="2">
    <source>
        <dbReference type="ARBA" id="ARBA00023127"/>
    </source>
</evidence>
<dbReference type="InterPro" id="IPR013763">
    <property type="entry name" value="Cyclin-like_dom"/>
</dbReference>
<dbReference type="RefSeq" id="XP_014252879.1">
    <property type="nucleotide sequence ID" value="XM_014397393.2"/>
</dbReference>
<keyword evidence="1" id="KW-0132">Cell division</keyword>
<evidence type="ECO:0000259" key="5">
    <source>
        <dbReference type="SMART" id="SM00385"/>
    </source>
</evidence>
<dbReference type="Pfam" id="PF00134">
    <property type="entry name" value="Cyclin_N"/>
    <property type="match status" value="1"/>
</dbReference>
<dbReference type="CDD" id="cd20509">
    <property type="entry name" value="CYCLIN_CCNB1-like_rpt2"/>
    <property type="match status" value="1"/>
</dbReference>
<dbReference type="GO" id="GO:0051301">
    <property type="term" value="P:cell division"/>
    <property type="evidence" value="ECO:0007669"/>
    <property type="project" value="UniProtKB-KW"/>
</dbReference>
<keyword evidence="3" id="KW-0131">Cell cycle</keyword>
<evidence type="ECO:0008006" key="9">
    <source>
        <dbReference type="Google" id="ProtNLM"/>
    </source>
</evidence>